<protein>
    <submittedName>
        <fullName evidence="1">Uncharacterized protein</fullName>
    </submittedName>
</protein>
<dbReference type="EMBL" id="BK032780">
    <property type="protein sequence ID" value="DAF59970.1"/>
    <property type="molecule type" value="Genomic_DNA"/>
</dbReference>
<reference evidence="1" key="1">
    <citation type="journal article" date="2021" name="Proc. Natl. Acad. Sci. U.S.A.">
        <title>A Catalog of Tens of Thousands of Viruses from Human Metagenomes Reveals Hidden Associations with Chronic Diseases.</title>
        <authorList>
            <person name="Tisza M.J."/>
            <person name="Buck C.B."/>
        </authorList>
    </citation>
    <scope>NUCLEOTIDE SEQUENCE</scope>
    <source>
        <strain evidence="1">CtGz830</strain>
    </source>
</reference>
<sequence length="80" mass="9490">MKIKKTKMYLFKSMLEKDSALTVLDDVIGFLDRDDYEITDGSLLEFKDMEEYVSKYPCYIKISEKCEEYEKEEVLILNIA</sequence>
<proteinExistence type="predicted"/>
<evidence type="ECO:0000313" key="1">
    <source>
        <dbReference type="EMBL" id="DAF59970.1"/>
    </source>
</evidence>
<name>A0A8S5TB42_9CAUD</name>
<organism evidence="1">
    <name type="scientific">Siphoviridae sp. ctGz830</name>
    <dbReference type="NCBI Taxonomy" id="2827825"/>
    <lineage>
        <taxon>Viruses</taxon>
        <taxon>Duplodnaviria</taxon>
        <taxon>Heunggongvirae</taxon>
        <taxon>Uroviricota</taxon>
        <taxon>Caudoviricetes</taxon>
    </lineage>
</organism>
<accession>A0A8S5TB42</accession>